<dbReference type="CDD" id="cd12912">
    <property type="entry name" value="PDC2_MCP_like"/>
    <property type="match status" value="1"/>
</dbReference>
<dbReference type="GO" id="GO:0005886">
    <property type="term" value="C:plasma membrane"/>
    <property type="evidence" value="ECO:0007669"/>
    <property type="project" value="UniProtKB-SubCell"/>
</dbReference>
<evidence type="ECO:0000259" key="7">
    <source>
        <dbReference type="SMART" id="SM00387"/>
    </source>
</evidence>
<feature type="domain" description="Histidine kinase/HSP90-like ATPase" evidence="7">
    <location>
        <begin position="487"/>
        <end position="600"/>
    </location>
</feature>
<evidence type="ECO:0000256" key="4">
    <source>
        <dbReference type="ARBA" id="ARBA00022989"/>
    </source>
</evidence>
<proteinExistence type="predicted"/>
<reference evidence="8 9" key="1">
    <citation type="submission" date="2015-01" db="EMBL/GenBank/DDBJ databases">
        <title>Paenibacillus swuensis/DY6/whole genome sequencing.</title>
        <authorList>
            <person name="Kim M.K."/>
            <person name="Srinivasan S."/>
            <person name="Lee J.-J."/>
        </authorList>
    </citation>
    <scope>NUCLEOTIDE SEQUENCE [LARGE SCALE GENOMIC DNA]</scope>
    <source>
        <strain evidence="8 9">DY6</strain>
    </source>
</reference>
<feature type="transmembrane region" description="Helical" evidence="6">
    <location>
        <begin position="306"/>
        <end position="329"/>
    </location>
</feature>
<dbReference type="PANTHER" id="PTHR34220">
    <property type="entry name" value="SENSOR HISTIDINE KINASE YPDA"/>
    <property type="match status" value="1"/>
</dbReference>
<dbReference type="Pfam" id="PF02743">
    <property type="entry name" value="dCache_1"/>
    <property type="match status" value="1"/>
</dbReference>
<dbReference type="GO" id="GO:0000155">
    <property type="term" value="F:phosphorelay sensor kinase activity"/>
    <property type="evidence" value="ECO:0007669"/>
    <property type="project" value="InterPro"/>
</dbReference>
<dbReference type="SUPFAM" id="SSF55874">
    <property type="entry name" value="ATPase domain of HSP90 chaperone/DNA topoisomerase II/histidine kinase"/>
    <property type="match status" value="1"/>
</dbReference>
<dbReference type="AlphaFoldDB" id="A0A172TFM3"/>
<evidence type="ECO:0000256" key="3">
    <source>
        <dbReference type="ARBA" id="ARBA00022692"/>
    </source>
</evidence>
<feature type="transmembrane region" description="Helical" evidence="6">
    <location>
        <begin position="20"/>
        <end position="38"/>
    </location>
</feature>
<evidence type="ECO:0000256" key="2">
    <source>
        <dbReference type="ARBA" id="ARBA00022475"/>
    </source>
</evidence>
<dbReference type="Proteomes" id="UP000076927">
    <property type="component" value="Chromosome"/>
</dbReference>
<organism evidence="8 9">
    <name type="scientific">Paenibacillus swuensis</name>
    <dbReference type="NCBI Taxonomy" id="1178515"/>
    <lineage>
        <taxon>Bacteria</taxon>
        <taxon>Bacillati</taxon>
        <taxon>Bacillota</taxon>
        <taxon>Bacilli</taxon>
        <taxon>Bacillales</taxon>
        <taxon>Paenibacillaceae</taxon>
        <taxon>Paenibacillus</taxon>
    </lineage>
</organism>
<dbReference type="InterPro" id="IPR050640">
    <property type="entry name" value="Bact_2-comp_sensor_kinase"/>
</dbReference>
<dbReference type="InterPro" id="IPR003594">
    <property type="entry name" value="HATPase_dom"/>
</dbReference>
<dbReference type="PANTHER" id="PTHR34220:SF7">
    <property type="entry name" value="SENSOR HISTIDINE KINASE YPDA"/>
    <property type="match status" value="1"/>
</dbReference>
<dbReference type="EMBL" id="CP011388">
    <property type="protein sequence ID" value="ANE45736.1"/>
    <property type="molecule type" value="Genomic_DNA"/>
</dbReference>
<keyword evidence="4 6" id="KW-1133">Transmembrane helix</keyword>
<dbReference type="SMART" id="SM00387">
    <property type="entry name" value="HATPase_c"/>
    <property type="match status" value="1"/>
</dbReference>
<dbReference type="InterPro" id="IPR033479">
    <property type="entry name" value="dCache_1"/>
</dbReference>
<evidence type="ECO:0000256" key="1">
    <source>
        <dbReference type="ARBA" id="ARBA00004651"/>
    </source>
</evidence>
<keyword evidence="3 6" id="KW-0812">Transmembrane</keyword>
<gene>
    <name evidence="8" type="ORF">SY83_04830</name>
</gene>
<dbReference type="KEGG" id="pswu:SY83_04830"/>
<dbReference type="Pfam" id="PF06580">
    <property type="entry name" value="His_kinase"/>
    <property type="match status" value="1"/>
</dbReference>
<keyword evidence="9" id="KW-1185">Reference proteome</keyword>
<keyword evidence="2" id="KW-1003">Cell membrane</keyword>
<evidence type="ECO:0000313" key="9">
    <source>
        <dbReference type="Proteomes" id="UP000076927"/>
    </source>
</evidence>
<dbReference type="Gene3D" id="3.30.565.10">
    <property type="entry name" value="Histidine kinase-like ATPase, C-terminal domain"/>
    <property type="match status" value="1"/>
</dbReference>
<dbReference type="InterPro" id="IPR010559">
    <property type="entry name" value="Sig_transdc_His_kin_internal"/>
</dbReference>
<dbReference type="Pfam" id="PF02518">
    <property type="entry name" value="HATPase_c"/>
    <property type="match status" value="1"/>
</dbReference>
<evidence type="ECO:0000313" key="8">
    <source>
        <dbReference type="EMBL" id="ANE45736.1"/>
    </source>
</evidence>
<evidence type="ECO:0000256" key="6">
    <source>
        <dbReference type="SAM" id="Phobius"/>
    </source>
</evidence>
<dbReference type="OrthoDB" id="9776552at2"/>
<dbReference type="PATRIC" id="fig|1178515.4.peg.978"/>
<accession>A0A172TFM3</accession>
<dbReference type="Gene3D" id="3.30.450.20">
    <property type="entry name" value="PAS domain"/>
    <property type="match status" value="1"/>
</dbReference>
<evidence type="ECO:0000256" key="5">
    <source>
        <dbReference type="ARBA" id="ARBA00023136"/>
    </source>
</evidence>
<name>A0A172TFM3_9BACL</name>
<dbReference type="InterPro" id="IPR036890">
    <property type="entry name" value="HATPase_C_sf"/>
</dbReference>
<keyword evidence="5 6" id="KW-0472">Membrane</keyword>
<protein>
    <recommendedName>
        <fullName evidence="7">Histidine kinase/HSP90-like ATPase domain-containing protein</fullName>
    </recommendedName>
</protein>
<dbReference type="STRING" id="1178515.SY83_04830"/>
<comment type="subcellular location">
    <subcellularLocation>
        <location evidence="1">Cell membrane</location>
        <topology evidence="1">Multi-pass membrane protein</topology>
    </subcellularLocation>
</comment>
<sequence>MWRNLFNPFRKRGILTRLILFYLLLIFIPGVITMVVYYNKSVQVNEQEMNESNLRTLHQAAVNISYYVNNAARASDSFFAKPRLHEYLKLHKDYEAYQHLQDFIHLVDYINSFSEYPDIARIRIFIDPQLPFSNENIHFFSLNRLQHQPWYDEVVRKNGDILWKSAYPQTTADTLTTDVITAARIIRDPLDYDNIVGVLMVDLNQQTLQDSISHLQDDMGGTTYVLNEEGAIIGDKDLRRLGQQRMDKEFKEETAGKNEGFFKKEINNQDYYVQFAKITGTGWTIVSEVPVSGINAESRNLTRTSAIIVMAATFIVFLLLIVLSLGLIAESISRRVKDLIRIIRRDGVERLNDRIRFGFRDFRLLEQNILELVQTTNTMAEETYRSRIQEREAQLKALQAQINPHFLYNTLETINWMAIRSGSKDISAMIKALTTYFRLTLNKGKDFVSIRDEVKLSVAYLDIQRSRFENAFEFQLEVEEGAEAMLIPKLTLQPIIENALMHGIRKRRDPSPGWIKLAIRHGSDGDLFITIADNGPGIPSDVQWRLMPTPQPSGDEEAGGYGLFNVHERIRLYCGEPYGLSVQSELGEGTAITLHMKGRQIN</sequence>